<dbReference type="SUPFAM" id="SSF51735">
    <property type="entry name" value="NAD(P)-binding Rossmann-fold domains"/>
    <property type="match status" value="1"/>
</dbReference>
<protein>
    <recommendedName>
        <fullName evidence="1">PRISE-like Rossmann-fold domain-containing protein</fullName>
    </recommendedName>
</protein>
<dbReference type="PANTHER" id="PTHR32487:SF29">
    <property type="entry name" value="NAD-DEPENDENT EPIMERASE_DEHYDRATASE DOMAIN-CONTAINING PROTEIN"/>
    <property type="match status" value="1"/>
</dbReference>
<evidence type="ECO:0000259" key="1">
    <source>
        <dbReference type="Pfam" id="PF22917"/>
    </source>
</evidence>
<dbReference type="Proteomes" id="UP000799438">
    <property type="component" value="Unassembled WGS sequence"/>
</dbReference>
<proteinExistence type="predicted"/>
<dbReference type="PANTHER" id="PTHR32487">
    <property type="entry name" value="3-OXO-DELTA(4,5)-STEROID 5-BETA-REDUCTASE"/>
    <property type="match status" value="1"/>
</dbReference>
<dbReference type="OrthoDB" id="1731983at2759"/>
<keyword evidence="3" id="KW-1185">Reference proteome</keyword>
<evidence type="ECO:0000313" key="3">
    <source>
        <dbReference type="Proteomes" id="UP000799438"/>
    </source>
</evidence>
<evidence type="ECO:0000313" key="2">
    <source>
        <dbReference type="EMBL" id="KAF2141531.1"/>
    </source>
</evidence>
<dbReference type="InterPro" id="IPR036291">
    <property type="entry name" value="NAD(P)-bd_dom_sf"/>
</dbReference>
<feature type="domain" description="PRISE-like Rossmann-fold" evidence="1">
    <location>
        <begin position="27"/>
        <end position="297"/>
    </location>
</feature>
<dbReference type="EMBL" id="ML995487">
    <property type="protein sequence ID" value="KAF2141531.1"/>
    <property type="molecule type" value="Genomic_DNA"/>
</dbReference>
<dbReference type="Pfam" id="PF22917">
    <property type="entry name" value="PRISE"/>
    <property type="match status" value="1"/>
</dbReference>
<organism evidence="2 3">
    <name type="scientific">Aplosporella prunicola CBS 121167</name>
    <dbReference type="NCBI Taxonomy" id="1176127"/>
    <lineage>
        <taxon>Eukaryota</taxon>
        <taxon>Fungi</taxon>
        <taxon>Dikarya</taxon>
        <taxon>Ascomycota</taxon>
        <taxon>Pezizomycotina</taxon>
        <taxon>Dothideomycetes</taxon>
        <taxon>Dothideomycetes incertae sedis</taxon>
        <taxon>Botryosphaeriales</taxon>
        <taxon>Aplosporellaceae</taxon>
        <taxon>Aplosporella</taxon>
    </lineage>
</organism>
<dbReference type="GeneID" id="54294500"/>
<accession>A0A6A6BG89</accession>
<gene>
    <name evidence="2" type="ORF">K452DRAFT_228931</name>
</gene>
<dbReference type="AlphaFoldDB" id="A0A6A6BG89"/>
<dbReference type="InterPro" id="IPR055222">
    <property type="entry name" value="PRISE-like_Rossmann-fold"/>
</dbReference>
<name>A0A6A6BG89_9PEZI</name>
<dbReference type="Gene3D" id="3.40.50.720">
    <property type="entry name" value="NAD(P)-binding Rossmann-like Domain"/>
    <property type="match status" value="1"/>
</dbReference>
<dbReference type="CDD" id="cd08948">
    <property type="entry name" value="5beta-POR_like_SDR_a"/>
    <property type="match status" value="1"/>
</dbReference>
<dbReference type="RefSeq" id="XP_033397244.1">
    <property type="nucleotide sequence ID" value="XM_033537004.1"/>
</dbReference>
<reference evidence="2" key="1">
    <citation type="journal article" date="2020" name="Stud. Mycol.">
        <title>101 Dothideomycetes genomes: a test case for predicting lifestyles and emergence of pathogens.</title>
        <authorList>
            <person name="Haridas S."/>
            <person name="Albert R."/>
            <person name="Binder M."/>
            <person name="Bloem J."/>
            <person name="Labutti K."/>
            <person name="Salamov A."/>
            <person name="Andreopoulos B."/>
            <person name="Baker S."/>
            <person name="Barry K."/>
            <person name="Bills G."/>
            <person name="Bluhm B."/>
            <person name="Cannon C."/>
            <person name="Castanera R."/>
            <person name="Culley D."/>
            <person name="Daum C."/>
            <person name="Ezra D."/>
            <person name="Gonzalez J."/>
            <person name="Henrissat B."/>
            <person name="Kuo A."/>
            <person name="Liang C."/>
            <person name="Lipzen A."/>
            <person name="Lutzoni F."/>
            <person name="Magnuson J."/>
            <person name="Mondo S."/>
            <person name="Nolan M."/>
            <person name="Ohm R."/>
            <person name="Pangilinan J."/>
            <person name="Park H.-J."/>
            <person name="Ramirez L."/>
            <person name="Alfaro M."/>
            <person name="Sun H."/>
            <person name="Tritt A."/>
            <person name="Yoshinaga Y."/>
            <person name="Zwiers L.-H."/>
            <person name="Turgeon B."/>
            <person name="Goodwin S."/>
            <person name="Spatafora J."/>
            <person name="Crous P."/>
            <person name="Grigoriev I."/>
        </authorList>
    </citation>
    <scope>NUCLEOTIDE SEQUENCE</scope>
    <source>
        <strain evidence="2">CBS 121167</strain>
    </source>
</reference>
<sequence length="419" mass="47643">MSTHLIQTKDIYHGLPIFPEDTENLTAVVTGANGISGTHMLRVLCESPKRWEKIYALSRRPPYLELPPQVEFISMDFLKSPEEIGTQFKEKGLKCDYVFFFAYIQPKPQDDAHMWSAADELVNVNISLLRNFCEGLAIADTLPKRILLQFGTKYYGVHLGPMAVPNEESDKRIDLEPNFYYNQEDYLKTFCAKHGISWNTTRPSWIPGSAPDAAMNLCYPLAVYATVQKHLGQPLTYTSDLKAWETTTTLSSAMMNGYFSEWAVLTEDASNEGFNVCDDSAFTWGKFWPKFAGHFDMPYEGPDVNGKFSEAMTPYEPPPRGFGPAAVQRSKFTLTEWAKRPEVQKAWRELVENHGLINKEFGDVDRIFGFTDMALSMSYPILYSTTKARKLGFFGFVDSIESIFKVFDDFVGLKMIPPR</sequence>